<organism evidence="1 2">
    <name type="scientific">BD1-7 clade bacterium</name>
    <dbReference type="NCBI Taxonomy" id="2029982"/>
    <lineage>
        <taxon>Bacteria</taxon>
        <taxon>Pseudomonadati</taxon>
        <taxon>Pseudomonadota</taxon>
        <taxon>Gammaproteobacteria</taxon>
        <taxon>Cellvibrionales</taxon>
        <taxon>Spongiibacteraceae</taxon>
        <taxon>BD1-7 clade</taxon>
    </lineage>
</organism>
<reference evidence="1 2" key="1">
    <citation type="submission" date="2019-11" db="EMBL/GenBank/DDBJ databases">
        <authorList>
            <person name="Holert J."/>
        </authorList>
    </citation>
    <scope>NUCLEOTIDE SEQUENCE [LARGE SCALE GENOMIC DNA]</scope>
    <source>
        <strain evidence="1">BC5_2</strain>
    </source>
</reference>
<protein>
    <submittedName>
        <fullName evidence="1">Uncharacterized protein</fullName>
    </submittedName>
</protein>
<dbReference type="EMBL" id="CACSII010000017">
    <property type="protein sequence ID" value="CAA0113057.1"/>
    <property type="molecule type" value="Genomic_DNA"/>
</dbReference>
<accession>A0A5S9PVV3</accession>
<gene>
    <name evidence="1" type="ORF">DPBNPPHM_01613</name>
</gene>
<dbReference type="Gene3D" id="3.40.50.1820">
    <property type="entry name" value="alpha/beta hydrolase"/>
    <property type="match status" value="1"/>
</dbReference>
<evidence type="ECO:0000313" key="1">
    <source>
        <dbReference type="EMBL" id="CAA0113057.1"/>
    </source>
</evidence>
<dbReference type="InterPro" id="IPR029058">
    <property type="entry name" value="AB_hydrolase_fold"/>
</dbReference>
<dbReference type="AlphaFoldDB" id="A0A5S9PVV3"/>
<proteinExistence type="predicted"/>
<dbReference type="OrthoDB" id="70513at2"/>
<name>A0A5S9PVV3_9GAMM</name>
<evidence type="ECO:0000313" key="2">
    <source>
        <dbReference type="Proteomes" id="UP000434580"/>
    </source>
</evidence>
<dbReference type="SUPFAM" id="SSF53474">
    <property type="entry name" value="alpha/beta-Hydrolases"/>
    <property type="match status" value="1"/>
</dbReference>
<dbReference type="Proteomes" id="UP000434580">
    <property type="component" value="Unassembled WGS sequence"/>
</dbReference>
<sequence>MKEIALITLHGMGENPKNYAQPLAKNLQQTMGDAWRKVSFQQVQYADLLQKPQDKLWQDMISAPGNNMDFQKLRRFFLHSFGDAGSLEYSARHNQDKYLATQQIIQTALLNALNDLGNAPSKPVVIIAHSLGCQVICNYLWDAQHNRHIFNDAPSRPAQQSQFLHLHSLAGLITIGCNIPLFISGIDQRQCFSAPNDQFRWDNYYDPDDVLGWPLKQMGDSFNIVNDQPLDVGSALTGWTPLSHTQYWTDEGVSERVARRLLTAINQQVAAMEYNS</sequence>